<organism evidence="2 3">
    <name type="scientific">Puniceibacterium sediminis</name>
    <dbReference type="NCBI Taxonomy" id="1608407"/>
    <lineage>
        <taxon>Bacteria</taxon>
        <taxon>Pseudomonadati</taxon>
        <taxon>Pseudomonadota</taxon>
        <taxon>Alphaproteobacteria</taxon>
        <taxon>Rhodobacterales</taxon>
        <taxon>Paracoccaceae</taxon>
        <taxon>Puniceibacterium</taxon>
    </lineage>
</organism>
<gene>
    <name evidence="2" type="ORF">SAMN06265370_101123</name>
</gene>
<reference evidence="2 3" key="1">
    <citation type="submission" date="2017-06" db="EMBL/GenBank/DDBJ databases">
        <authorList>
            <person name="Kim H.J."/>
            <person name="Triplett B.A."/>
        </authorList>
    </citation>
    <scope>NUCLEOTIDE SEQUENCE [LARGE SCALE GENOMIC DNA]</scope>
    <source>
        <strain evidence="2 3">DSM 29052</strain>
    </source>
</reference>
<evidence type="ECO:0000313" key="2">
    <source>
        <dbReference type="EMBL" id="SNR25567.1"/>
    </source>
</evidence>
<dbReference type="AlphaFoldDB" id="A0A238UV07"/>
<protein>
    <submittedName>
        <fullName evidence="2">Membrane-anchored ribosome-binding protein, inhibits growth in stationary phase, ElaB/YqjD/DUF883 family</fullName>
    </submittedName>
</protein>
<keyword evidence="3" id="KW-1185">Reference proteome</keyword>
<name>A0A238UV07_9RHOB</name>
<dbReference type="EMBL" id="FZNN01000001">
    <property type="protein sequence ID" value="SNR25567.1"/>
    <property type="molecule type" value="Genomic_DNA"/>
</dbReference>
<proteinExistence type="predicted"/>
<dbReference type="InterPro" id="IPR043605">
    <property type="entry name" value="DUF883_C"/>
</dbReference>
<dbReference type="RefSeq" id="WP_089268577.1">
    <property type="nucleotide sequence ID" value="NZ_FZNN01000001.1"/>
</dbReference>
<evidence type="ECO:0000259" key="1">
    <source>
        <dbReference type="Pfam" id="PF19029"/>
    </source>
</evidence>
<dbReference type="Proteomes" id="UP000198417">
    <property type="component" value="Unassembled WGS sequence"/>
</dbReference>
<evidence type="ECO:0000313" key="3">
    <source>
        <dbReference type="Proteomes" id="UP000198417"/>
    </source>
</evidence>
<sequence>MAQTTTPNSASSDYKDLSDQVSTLKQDLASISELLTEIGVRRKDETVAAAKERAAYLRERGSDTLTEAQLRAEDMQQQALAAIRNQPGTAIGIAVGIGFLAGLLTSRK</sequence>
<dbReference type="OrthoDB" id="8373403at2"/>
<dbReference type="Pfam" id="PF19029">
    <property type="entry name" value="DUF883_C"/>
    <property type="match status" value="1"/>
</dbReference>
<accession>A0A238UV07</accession>
<feature type="domain" description="DUF883" evidence="1">
    <location>
        <begin position="83"/>
        <end position="108"/>
    </location>
</feature>